<name>A0A5N6J3K7_9EURO</name>
<protein>
    <submittedName>
        <fullName evidence="2">Purine and uridine phosphorylase</fullName>
    </submittedName>
</protein>
<dbReference type="GO" id="GO:0009116">
    <property type="term" value="P:nucleoside metabolic process"/>
    <property type="evidence" value="ECO:0007669"/>
    <property type="project" value="InterPro"/>
</dbReference>
<dbReference type="GO" id="GO:0003824">
    <property type="term" value="F:catalytic activity"/>
    <property type="evidence" value="ECO:0007669"/>
    <property type="project" value="InterPro"/>
</dbReference>
<evidence type="ECO:0000256" key="1">
    <source>
        <dbReference type="SAM" id="MobiDB-lite"/>
    </source>
</evidence>
<feature type="region of interest" description="Disordered" evidence="1">
    <location>
        <begin position="216"/>
        <end position="254"/>
    </location>
</feature>
<dbReference type="AlphaFoldDB" id="A0A5N6J3K7"/>
<dbReference type="InterPro" id="IPR035994">
    <property type="entry name" value="Nucleoside_phosphorylase_sf"/>
</dbReference>
<dbReference type="Gene3D" id="3.40.50.1580">
    <property type="entry name" value="Nucleoside phosphorylase domain"/>
    <property type="match status" value="1"/>
</dbReference>
<dbReference type="EMBL" id="ML732801">
    <property type="protein sequence ID" value="KAB8272820.1"/>
    <property type="molecule type" value="Genomic_DNA"/>
</dbReference>
<proteinExistence type="predicted"/>
<accession>A0A5N6J3K7</accession>
<dbReference type="InterPro" id="IPR053137">
    <property type="entry name" value="NLR-like"/>
</dbReference>
<reference evidence="2 3" key="1">
    <citation type="submission" date="2019-04" db="EMBL/GenBank/DDBJ databases">
        <title>Fungal friends and foes A comparative genomics study of 23 Aspergillus species from section Flavi.</title>
        <authorList>
            <consortium name="DOE Joint Genome Institute"/>
            <person name="Kjaerbolling I."/>
            <person name="Vesth T.C."/>
            <person name="Frisvad J.C."/>
            <person name="Nybo J.L."/>
            <person name="Theobald S."/>
            <person name="Kildgaard S."/>
            <person name="Petersen T.I."/>
            <person name="Kuo A."/>
            <person name="Sato A."/>
            <person name="Lyhne E.K."/>
            <person name="Kogle M.E."/>
            <person name="Wiebenga A."/>
            <person name="Kun R.S."/>
            <person name="Lubbers R.J."/>
            <person name="Makela M.R."/>
            <person name="Barry K."/>
            <person name="Chovatia M."/>
            <person name="Clum A."/>
            <person name="Daum C."/>
            <person name="Haridas S."/>
            <person name="He G."/>
            <person name="LaButti K."/>
            <person name="Lipzen A."/>
            <person name="Mondo S."/>
            <person name="Pangilinan J."/>
            <person name="Riley R."/>
            <person name="Salamov A."/>
            <person name="Simmons B.A."/>
            <person name="Magnuson J.K."/>
            <person name="Henrissat B."/>
            <person name="Mortensen U.H."/>
            <person name="Larsen T.O."/>
            <person name="De vries R.P."/>
            <person name="Grigoriev I.V."/>
            <person name="Machida M."/>
            <person name="Baker S.E."/>
            <person name="Andersen M.R."/>
        </authorList>
    </citation>
    <scope>NUCLEOTIDE SEQUENCE [LARGE SCALE GENOMIC DNA]</scope>
    <source>
        <strain evidence="2 3">CBS 117635</strain>
    </source>
</reference>
<organism evidence="2 3">
    <name type="scientific">Aspergillus minisclerotigenes</name>
    <dbReference type="NCBI Taxonomy" id="656917"/>
    <lineage>
        <taxon>Eukaryota</taxon>
        <taxon>Fungi</taxon>
        <taxon>Dikarya</taxon>
        <taxon>Ascomycota</taxon>
        <taxon>Pezizomycotina</taxon>
        <taxon>Eurotiomycetes</taxon>
        <taxon>Eurotiomycetidae</taxon>
        <taxon>Eurotiales</taxon>
        <taxon>Aspergillaceae</taxon>
        <taxon>Aspergillus</taxon>
        <taxon>Aspergillus subgen. Circumdati</taxon>
    </lineage>
</organism>
<keyword evidence="3" id="KW-1185">Reference proteome</keyword>
<dbReference type="Proteomes" id="UP000326289">
    <property type="component" value="Unassembled WGS sequence"/>
</dbReference>
<dbReference type="PANTHER" id="PTHR46082:SF11">
    <property type="entry name" value="AAA+ ATPASE DOMAIN-CONTAINING PROTEIN-RELATED"/>
    <property type="match status" value="1"/>
</dbReference>
<evidence type="ECO:0000313" key="2">
    <source>
        <dbReference type="EMBL" id="KAB8272820.1"/>
    </source>
</evidence>
<sequence>MTTSIRFDSFPSSRYMHTHRERDDYRFYNAPQLWCSLSSQNMAYSHDEYTIAWRCALPREVAVAKAVLDGTYTSLPQPKSDRNVHTLRTINGHYIVVASLLSGAYRAISAATLLGYVQPTFPSLQFAFMVGWVLEGVASQSTDIQLDNTVVSIPAATSGGVIQYDYGKTFYNGCRGLTGSVNKPPRVLLTAISQIRSDAILRNRPRWLFNSTYEHQSRSPDCSSCDQSQLLHGGSRITNEPSMSSGSVAGTNRH</sequence>
<gene>
    <name evidence="2" type="ORF">BDV30DRAFT_227033</name>
</gene>
<dbReference type="PANTHER" id="PTHR46082">
    <property type="entry name" value="ATP/GTP-BINDING PROTEIN-RELATED"/>
    <property type="match status" value="1"/>
</dbReference>
<evidence type="ECO:0000313" key="3">
    <source>
        <dbReference type="Proteomes" id="UP000326289"/>
    </source>
</evidence>